<protein>
    <submittedName>
        <fullName evidence="3">LPXTG-site transpeptidase</fullName>
    </submittedName>
</protein>
<dbReference type="SUPFAM" id="SSF63817">
    <property type="entry name" value="Sortase"/>
    <property type="match status" value="1"/>
</dbReference>
<gene>
    <name evidence="3" type="ORF">LARV_00160</name>
</gene>
<reference evidence="3" key="1">
    <citation type="submission" date="2015-07" db="EMBL/GenBank/DDBJ databases">
        <title>Draft Genome Sequences of Anaerolinea thermolimosa IMO-1, Bellilinea caldifistulae GOMI-1, Leptolinea tardivitalis YMTK-2, Levilinea saccharolytica KIBI-1,Longilinea arvoryzae KOME-1, Previously Described as Members of the Anaerolineaceae (Chloroflexi).</title>
        <authorList>
            <person name="Sekiguchi Y."/>
            <person name="Ohashi A."/>
            <person name="Matsuura N."/>
            <person name="Tourlousse M.D."/>
        </authorList>
    </citation>
    <scope>NUCLEOTIDE SEQUENCE [LARGE SCALE GENOMIC DNA]</scope>
    <source>
        <strain evidence="3">KOME-1</strain>
    </source>
</reference>
<feature type="region of interest" description="Disordered" evidence="2">
    <location>
        <begin position="370"/>
        <end position="390"/>
    </location>
</feature>
<proteinExistence type="predicted"/>
<organism evidence="3">
    <name type="scientific">Longilinea arvoryzae</name>
    <dbReference type="NCBI Taxonomy" id="360412"/>
    <lineage>
        <taxon>Bacteria</taxon>
        <taxon>Bacillati</taxon>
        <taxon>Chloroflexota</taxon>
        <taxon>Anaerolineae</taxon>
        <taxon>Anaerolineales</taxon>
        <taxon>Anaerolineaceae</taxon>
        <taxon>Longilinea</taxon>
    </lineage>
</organism>
<evidence type="ECO:0000313" key="3">
    <source>
        <dbReference type="EMBL" id="GAP12425.1"/>
    </source>
</evidence>
<dbReference type="OrthoDB" id="167028at2"/>
<dbReference type="EMBL" id="DF967972">
    <property type="protein sequence ID" value="GAP12425.1"/>
    <property type="molecule type" value="Genomic_DNA"/>
</dbReference>
<name>A0A0S7BBH0_9CHLR</name>
<feature type="region of interest" description="Disordered" evidence="2">
    <location>
        <begin position="177"/>
        <end position="221"/>
    </location>
</feature>
<dbReference type="InterPro" id="IPR023365">
    <property type="entry name" value="Sortase_dom-sf"/>
</dbReference>
<accession>A0A0S7BBH0</accession>
<dbReference type="InterPro" id="IPR042001">
    <property type="entry name" value="Sortase_F"/>
</dbReference>
<feature type="region of interest" description="Disordered" evidence="2">
    <location>
        <begin position="1"/>
        <end position="52"/>
    </location>
</feature>
<dbReference type="Proteomes" id="UP000055060">
    <property type="component" value="Unassembled WGS sequence"/>
</dbReference>
<feature type="compositionally biased region" description="Low complexity" evidence="2">
    <location>
        <begin position="207"/>
        <end position="216"/>
    </location>
</feature>
<sequence length="570" mass="59816">MTATAISTDTPTPTTTHTSTATSTATATAISTATPTPTATHTSTATPTATQTSVPTLIPTQTAAPAIGLAKDVISAPQKVSPGVWEITFGLTVQNYGNVPLSSLQITDNLSAAFPQPTTFTVQSLTSSDLMVNWPGYDGSSNVNLLSGSETLGVGETGSLRLVVRVTPAMAGPFENSAIASGTGSGGGTVTDVSQDGADPDPDNDGDPGNNEDPTPLDFEGNLFDPPFGVKVVTETGESLLRWTMVWINNANLVAVNAQVGDGIPVGTSFVNTGIPSGYPLPAGAPAGSLASGVTCSDNSGLTSTQYCYYEGPSATYPRGRIVWRGVLGPDYSALDAATAVNEIAISFTVRVDAGISDVTNTAFIDSDINGDGDVTDNGEQQDATASADWTRPASDVNLLPDTGFRPGAIHLLPDQPAEKRYTKQDIQLQIPTLGVDIPVVGVPQSGDGWDVTWLGDGAGWLNGTAYPTWNGNSVITGHVWDAYNQPGPFVGIKKLKYGDLIEIRAFGQVYVYEVHENRLVLPDQAGVVLEHEEKPWLTLVTCENYSEQANSYAHRRMVRAVLVRVEPDK</sequence>
<dbReference type="NCBIfam" id="TIGR01076">
    <property type="entry name" value="sortase_fam"/>
    <property type="match status" value="1"/>
</dbReference>
<keyword evidence="4" id="KW-1185">Reference proteome</keyword>
<dbReference type="InterPro" id="IPR005754">
    <property type="entry name" value="Sortase"/>
</dbReference>
<dbReference type="Pfam" id="PF04203">
    <property type="entry name" value="Sortase"/>
    <property type="match status" value="1"/>
</dbReference>
<evidence type="ECO:0000313" key="4">
    <source>
        <dbReference type="Proteomes" id="UP000055060"/>
    </source>
</evidence>
<dbReference type="AlphaFoldDB" id="A0A0S7BBH0"/>
<keyword evidence="1" id="KW-0378">Hydrolase</keyword>
<dbReference type="Gene3D" id="2.40.260.10">
    <property type="entry name" value="Sortase"/>
    <property type="match status" value="1"/>
</dbReference>
<dbReference type="CDD" id="cd05829">
    <property type="entry name" value="Sortase_F"/>
    <property type="match status" value="1"/>
</dbReference>
<dbReference type="GO" id="GO:0016787">
    <property type="term" value="F:hydrolase activity"/>
    <property type="evidence" value="ECO:0007669"/>
    <property type="project" value="UniProtKB-KW"/>
</dbReference>
<evidence type="ECO:0000256" key="1">
    <source>
        <dbReference type="ARBA" id="ARBA00022801"/>
    </source>
</evidence>
<dbReference type="RefSeq" id="WP_152031647.1">
    <property type="nucleotide sequence ID" value="NZ_DF967972.1"/>
</dbReference>
<dbReference type="STRING" id="360412.LARV_00160"/>
<evidence type="ECO:0000256" key="2">
    <source>
        <dbReference type="SAM" id="MobiDB-lite"/>
    </source>
</evidence>